<dbReference type="PANTHER" id="PTHR24223">
    <property type="entry name" value="ATP-BINDING CASSETTE SUB-FAMILY C"/>
    <property type="match status" value="1"/>
</dbReference>
<feature type="transmembrane region" description="Helical" evidence="10">
    <location>
        <begin position="126"/>
        <end position="145"/>
    </location>
</feature>
<keyword evidence="6" id="KW-0067">ATP-binding</keyword>
<evidence type="ECO:0000256" key="9">
    <source>
        <dbReference type="SAM" id="Coils"/>
    </source>
</evidence>
<dbReference type="InterPro" id="IPR003439">
    <property type="entry name" value="ABC_transporter-like_ATP-bd"/>
</dbReference>
<evidence type="ECO:0000256" key="3">
    <source>
        <dbReference type="ARBA" id="ARBA00022448"/>
    </source>
</evidence>
<dbReference type="Gene3D" id="3.40.50.300">
    <property type="entry name" value="P-loop containing nucleotide triphosphate hydrolases"/>
    <property type="match status" value="3"/>
</dbReference>
<dbReference type="InterPro" id="IPR011527">
    <property type="entry name" value="ABC1_TM_dom"/>
</dbReference>
<feature type="domain" description="ABC transporter" evidence="11">
    <location>
        <begin position="925"/>
        <end position="1159"/>
    </location>
</feature>
<dbReference type="AlphaFoldDB" id="A0AAD8A2Z6"/>
<dbReference type="FunFam" id="1.20.1560.10:FF:000026">
    <property type="entry name" value="Multidrug resistance-associated protein lethal(2)03659"/>
    <property type="match status" value="1"/>
</dbReference>
<evidence type="ECO:0000259" key="11">
    <source>
        <dbReference type="PROSITE" id="PS50893"/>
    </source>
</evidence>
<dbReference type="PROSITE" id="PS50929">
    <property type="entry name" value="ABC_TM1F"/>
    <property type="match status" value="2"/>
</dbReference>
<keyword evidence="5" id="KW-0547">Nucleotide-binding</keyword>
<feature type="transmembrane region" description="Helical" evidence="10">
    <location>
        <begin position="100"/>
        <end position="120"/>
    </location>
</feature>
<dbReference type="CDD" id="cd03244">
    <property type="entry name" value="ABCC_MRP_domain2"/>
    <property type="match status" value="1"/>
</dbReference>
<evidence type="ECO:0008006" key="15">
    <source>
        <dbReference type="Google" id="ProtNLM"/>
    </source>
</evidence>
<evidence type="ECO:0000259" key="12">
    <source>
        <dbReference type="PROSITE" id="PS50929"/>
    </source>
</evidence>
<name>A0AAD8A2Z6_DIPPU</name>
<keyword evidence="4 10" id="KW-0812">Transmembrane</keyword>
<dbReference type="SUPFAM" id="SSF90123">
    <property type="entry name" value="ABC transporter transmembrane region"/>
    <property type="match status" value="3"/>
</dbReference>
<dbReference type="InterPro" id="IPR050173">
    <property type="entry name" value="ABC_transporter_C-like"/>
</dbReference>
<evidence type="ECO:0000256" key="8">
    <source>
        <dbReference type="ARBA" id="ARBA00023136"/>
    </source>
</evidence>
<organism evidence="13 14">
    <name type="scientific">Diploptera punctata</name>
    <name type="common">Pacific beetle cockroach</name>
    <dbReference type="NCBI Taxonomy" id="6984"/>
    <lineage>
        <taxon>Eukaryota</taxon>
        <taxon>Metazoa</taxon>
        <taxon>Ecdysozoa</taxon>
        <taxon>Arthropoda</taxon>
        <taxon>Hexapoda</taxon>
        <taxon>Insecta</taxon>
        <taxon>Pterygota</taxon>
        <taxon>Neoptera</taxon>
        <taxon>Polyneoptera</taxon>
        <taxon>Dictyoptera</taxon>
        <taxon>Blattodea</taxon>
        <taxon>Blaberoidea</taxon>
        <taxon>Blaberidae</taxon>
        <taxon>Diplopterinae</taxon>
        <taxon>Diploptera</taxon>
    </lineage>
</organism>
<feature type="coiled-coil region" evidence="9">
    <location>
        <begin position="305"/>
        <end position="332"/>
    </location>
</feature>
<dbReference type="FunFam" id="1.20.1560.10:FF:000014">
    <property type="entry name" value="Multidrug resistance-associated protein member 4"/>
    <property type="match status" value="1"/>
</dbReference>
<evidence type="ECO:0000313" key="14">
    <source>
        <dbReference type="Proteomes" id="UP001233999"/>
    </source>
</evidence>
<comment type="similarity">
    <text evidence="2">Belongs to the ABC transporter superfamily. ABCC family. Conjugate transporter (TC 3.A.1.208) subfamily.</text>
</comment>
<feature type="domain" description="ABC transporter" evidence="11">
    <location>
        <begin position="339"/>
        <end position="509"/>
    </location>
</feature>
<dbReference type="FunFam" id="3.40.50.300:FF:000163">
    <property type="entry name" value="Multidrug resistance-associated protein member 4"/>
    <property type="match status" value="1"/>
</dbReference>
<feature type="transmembrane region" description="Helical" evidence="10">
    <location>
        <begin position="25"/>
        <end position="42"/>
    </location>
</feature>
<protein>
    <recommendedName>
        <fullName evidence="15">Multidrug resistance-associated protein lethal(2)03659</fullName>
    </recommendedName>
</protein>
<feature type="transmembrane region" description="Helical" evidence="10">
    <location>
        <begin position="548"/>
        <end position="567"/>
    </location>
</feature>
<dbReference type="InterPro" id="IPR003593">
    <property type="entry name" value="AAA+_ATPase"/>
</dbReference>
<dbReference type="GO" id="GO:0016887">
    <property type="term" value="F:ATP hydrolysis activity"/>
    <property type="evidence" value="ECO:0007669"/>
    <property type="project" value="InterPro"/>
</dbReference>
<dbReference type="InterPro" id="IPR017871">
    <property type="entry name" value="ABC_transporter-like_CS"/>
</dbReference>
<accession>A0AAD8A2Z6</accession>
<reference evidence="13" key="2">
    <citation type="submission" date="2023-05" db="EMBL/GenBank/DDBJ databases">
        <authorList>
            <person name="Fouks B."/>
        </authorList>
    </citation>
    <scope>NUCLEOTIDE SEQUENCE</scope>
    <source>
        <strain evidence="13">Stay&amp;Tobe</strain>
        <tissue evidence="13">Testes</tissue>
    </source>
</reference>
<evidence type="ECO:0000256" key="7">
    <source>
        <dbReference type="ARBA" id="ARBA00022989"/>
    </source>
</evidence>
<dbReference type="GO" id="GO:0005524">
    <property type="term" value="F:ATP binding"/>
    <property type="evidence" value="ECO:0007669"/>
    <property type="project" value="UniProtKB-KW"/>
</dbReference>
<evidence type="ECO:0000256" key="10">
    <source>
        <dbReference type="SAM" id="Phobius"/>
    </source>
</evidence>
<comment type="caution">
    <text evidence="13">The sequence shown here is derived from an EMBL/GenBank/DDBJ whole genome shotgun (WGS) entry which is preliminary data.</text>
</comment>
<dbReference type="Proteomes" id="UP001233999">
    <property type="component" value="Unassembled WGS sequence"/>
</dbReference>
<evidence type="ECO:0000256" key="4">
    <source>
        <dbReference type="ARBA" id="ARBA00022692"/>
    </source>
</evidence>
<reference evidence="13" key="1">
    <citation type="journal article" date="2023" name="IScience">
        <title>Live-bearing cockroach genome reveals convergent evolutionary mechanisms linked to viviparity in insects and beyond.</title>
        <authorList>
            <person name="Fouks B."/>
            <person name="Harrison M.C."/>
            <person name="Mikhailova A.A."/>
            <person name="Marchal E."/>
            <person name="English S."/>
            <person name="Carruthers M."/>
            <person name="Jennings E.C."/>
            <person name="Chiamaka E.L."/>
            <person name="Frigard R.A."/>
            <person name="Pippel M."/>
            <person name="Attardo G.M."/>
            <person name="Benoit J.B."/>
            <person name="Bornberg-Bauer E."/>
            <person name="Tobe S.S."/>
        </authorList>
    </citation>
    <scope>NUCLEOTIDE SEQUENCE</scope>
    <source>
        <strain evidence="13">Stay&amp;Tobe</strain>
    </source>
</reference>
<evidence type="ECO:0000256" key="6">
    <source>
        <dbReference type="ARBA" id="ARBA00022840"/>
    </source>
</evidence>
<evidence type="ECO:0000313" key="13">
    <source>
        <dbReference type="EMBL" id="KAJ9591423.1"/>
    </source>
</evidence>
<dbReference type="Pfam" id="PF00664">
    <property type="entry name" value="ABC_membrane"/>
    <property type="match status" value="3"/>
</dbReference>
<evidence type="ECO:0000256" key="5">
    <source>
        <dbReference type="ARBA" id="ARBA00022741"/>
    </source>
</evidence>
<dbReference type="SUPFAM" id="SSF52540">
    <property type="entry name" value="P-loop containing nucleoside triphosphate hydrolases"/>
    <property type="match status" value="2"/>
</dbReference>
<evidence type="ECO:0000256" key="2">
    <source>
        <dbReference type="ARBA" id="ARBA00009726"/>
    </source>
</evidence>
<feature type="transmembrane region" description="Helical" evidence="10">
    <location>
        <begin position="730"/>
        <end position="760"/>
    </location>
</feature>
<dbReference type="SMART" id="SM00382">
    <property type="entry name" value="AAA"/>
    <property type="match status" value="2"/>
</dbReference>
<dbReference type="Pfam" id="PF00005">
    <property type="entry name" value="ABC_tran"/>
    <property type="match status" value="2"/>
</dbReference>
<feature type="non-terminal residue" evidence="13">
    <location>
        <position position="1183"/>
    </location>
</feature>
<dbReference type="Gene3D" id="1.20.1560.10">
    <property type="entry name" value="ABC transporter type 1, transmembrane domain"/>
    <property type="match status" value="2"/>
</dbReference>
<dbReference type="PROSITE" id="PS50893">
    <property type="entry name" value="ABC_TRANSPORTER_2"/>
    <property type="match status" value="2"/>
</dbReference>
<keyword evidence="3" id="KW-0813">Transport</keyword>
<dbReference type="GO" id="GO:0016020">
    <property type="term" value="C:membrane"/>
    <property type="evidence" value="ECO:0007669"/>
    <property type="project" value="UniProtKB-SubCell"/>
</dbReference>
<dbReference type="PROSITE" id="PS00211">
    <property type="entry name" value="ABC_TRANSPORTER_1"/>
    <property type="match status" value="1"/>
</dbReference>
<dbReference type="InterPro" id="IPR027417">
    <property type="entry name" value="P-loop_NTPase"/>
</dbReference>
<keyword evidence="14" id="KW-1185">Reference proteome</keyword>
<comment type="subcellular location">
    <subcellularLocation>
        <location evidence="1">Membrane</location>
        <topology evidence="1">Multi-pass membrane protein</topology>
    </subcellularLocation>
</comment>
<feature type="transmembrane region" description="Helical" evidence="10">
    <location>
        <begin position="626"/>
        <end position="652"/>
    </location>
</feature>
<feature type="domain" description="ABC transmembrane type-1" evidence="12">
    <location>
        <begin position="1"/>
        <end position="257"/>
    </location>
</feature>
<dbReference type="EMBL" id="JASPKZ010003868">
    <property type="protein sequence ID" value="KAJ9591423.1"/>
    <property type="molecule type" value="Genomic_DNA"/>
</dbReference>
<dbReference type="PANTHER" id="PTHR24223:SF456">
    <property type="entry name" value="MULTIDRUG RESISTANCE-ASSOCIATED PROTEIN LETHAL(2)03659"/>
    <property type="match status" value="1"/>
</dbReference>
<keyword evidence="7 10" id="KW-1133">Transmembrane helix</keyword>
<feature type="transmembrane region" description="Helical" evidence="10">
    <location>
        <begin position="830"/>
        <end position="852"/>
    </location>
</feature>
<gene>
    <name evidence="13" type="ORF">L9F63_002029</name>
</gene>
<proteinExistence type="inferred from homology"/>
<keyword evidence="8 10" id="KW-0472">Membrane</keyword>
<sequence>ITQPIFMGGLIRYFSPASNMSIETAFLYVGGIVICSIGNVVSRQSYMMSMFHIGMKMRIAACSLIYRKTLKLSMSALRETTVGQSVNLLSNDVNRFDSSVIFLVYLWCGPLQTLIMLYLMWREIGFSALIGISTILLVIPIQAGFGKMLSHYRLQTAKRTDERIRFMNEIIVGIQVIKMYAWEKPFAHLVALARKREIRAVRSACYVRGSLLSFQKFSAKIAIFVSIVTYAAVGNNITAEKMFVVIGYINILIKAMTDYLPRAVAQLSEVCVSIQRIQKFLLYEEVAETTKLSISGGTSNIDRKEKELVMNCESMENNIENLDATKSKIVENDKNKIGIKVINVTAKWSEDLNENALTDVRLDVKPGGLAAVIGPVGSGKTSLLLAILKELPLISGSILVGGTISYASQEAWLFTGSVRQNILAVYKEADLYILDDPLSAVDTHVGRHLFDDCISDFLHNKTRLLVTHQLQYLQTVDNILILNNVVLPATGTYQELRELDIEFAKQLHLEDEDMELQATVSGVKSEISLHSLKRHNSESSQQHESYEWQWFLIMAVLLISVLAQVVVSGGDYWLSFWTNVEEQRSSNKTDSNSRIHNTSNNTELDNEIITTNNNELGWMPSTDTCIYIYVGFIVCIIILTLSSSFSFFALCMRSSINLHNKMFDTIIHATMDFFTHNPSGNYILDLFFMFLFLIYPEIQSGQILNRFTKDMGAIDELLPLTLQDSIQRMLMILGVVIIVSIINYWLLIPTVVMLLLFYLLRLYYGATSRSVKRLEGITRSPVFSHLNASLQGLTTIRAYGAQTLLVKEFDNHQDLHTSAHYIFVAANRAFGLWLDSICCVYIAVVSLSFLVLGGDKYGGDVGLAITQATTLTGMLQWGIRQIAELENQMTSVERVLEYTTVKKEPSEETSLVKKVTREWPSKGEIVFNNVFLSYSMNELPVLKNVNFSITTAEKVGIVGRTGAGKSSLITALFRLVELSDGSIKIDGIDISTIGLHDLRSKISIIPQEPALFSGLLRENLDPFDQYSDAILWSALEEVELKQAVEELPAGLSHKVSEGGSNFSVGQRQLLCLARAIIRNNQILVLDEATANVDPQTDELIQKTIRAKFADCTVLTIAHRLHTVMDSDQIIVMDAGSVAEFDHPYVLLKNENGHFFKMVQQTGHAMAESLFKTAQTNYKSKQKS</sequence>
<feature type="domain" description="ABC transmembrane type-1" evidence="12">
    <location>
        <begin position="555"/>
        <end position="887"/>
    </location>
</feature>
<dbReference type="InterPro" id="IPR036640">
    <property type="entry name" value="ABC1_TM_sf"/>
</dbReference>
<keyword evidence="9" id="KW-0175">Coiled coil</keyword>
<evidence type="ECO:0000256" key="1">
    <source>
        <dbReference type="ARBA" id="ARBA00004141"/>
    </source>
</evidence>
<dbReference type="GO" id="GO:0140359">
    <property type="term" value="F:ABC-type transporter activity"/>
    <property type="evidence" value="ECO:0007669"/>
    <property type="project" value="InterPro"/>
</dbReference>